<dbReference type="OrthoDB" id="446368at2759"/>
<dbReference type="PANTHER" id="PTHR23506:SF26">
    <property type="entry name" value="MFS-TYPE TRANSPORTER SLC18B1"/>
    <property type="match status" value="1"/>
</dbReference>
<feature type="transmembrane region" description="Helical" evidence="7">
    <location>
        <begin position="96"/>
        <end position="117"/>
    </location>
</feature>
<accession>A0A8J6C6W5</accession>
<evidence type="ECO:0000313" key="9">
    <source>
        <dbReference type="Proteomes" id="UP000751190"/>
    </source>
</evidence>
<evidence type="ECO:0000256" key="5">
    <source>
        <dbReference type="ARBA" id="ARBA00023136"/>
    </source>
</evidence>
<sequence length="494" mass="49658">MEAAGFPQHEPTRGRAAASGRSTLVREGGLTVWLLIATCGVCDATFSSLAPFFPQHALDVGLSQASTGVVFSSFMWAGLVWVPVATRISRSTSPRALLSGCVLLQAALTALFAPTAALRSPARFFGATLAIRLVQGLVTTTYEVATTSMLMRSCAPERVGTWVGIQESARGIGLMVGPALGGLLFQRGGFALPFLASSGALAALGLLVLATLRAPGACKPAEGDAQPVHMLELLRRPGVCVPTCLLCALGAALSILDPTLAPHERRAFGLAPGAIGLTFTAPTLAYAALAPAAGALGARAGNFRTLVGGMCLTALSYLLLGPSPWLPALRASEALLVGALVVLGVGASTLTCCLPVMLDVAHAAGYETAQCSDVLGGAIALAWTAGALVGPLYGSAAVSALGFAEATSLTGAILLALTAVGAVVFAAVRTHGAPRAAAGSEDPFEYAAFPDPPAAGSARAPRAAGGALPLGCAVAELSAPLLERATSENGGSER</sequence>
<dbReference type="InterPro" id="IPR011701">
    <property type="entry name" value="MFS"/>
</dbReference>
<comment type="subcellular location">
    <subcellularLocation>
        <location evidence="1">Membrane</location>
        <topology evidence="1">Multi-pass membrane protein</topology>
    </subcellularLocation>
</comment>
<dbReference type="Gene3D" id="1.20.1250.20">
    <property type="entry name" value="MFS general substrate transporter like domains"/>
    <property type="match status" value="2"/>
</dbReference>
<dbReference type="InterPro" id="IPR050930">
    <property type="entry name" value="MFS_Vesicular_Transporter"/>
</dbReference>
<gene>
    <name evidence="8" type="ORF">KFE25_012099</name>
</gene>
<feature type="transmembrane region" description="Helical" evidence="7">
    <location>
        <begin position="268"/>
        <end position="289"/>
    </location>
</feature>
<reference evidence="8" key="1">
    <citation type="submission" date="2021-05" db="EMBL/GenBank/DDBJ databases">
        <title>The genome of the haptophyte Pavlova lutheri (Diacronema luteri, Pavlovales) - a model for lipid biosynthesis in eukaryotic algae.</title>
        <authorList>
            <person name="Hulatt C.J."/>
            <person name="Posewitz M.C."/>
        </authorList>
    </citation>
    <scope>NUCLEOTIDE SEQUENCE</scope>
    <source>
        <strain evidence="8">NIVA-4/92</strain>
    </source>
</reference>
<dbReference type="PANTHER" id="PTHR23506">
    <property type="entry name" value="GH10249P"/>
    <property type="match status" value="1"/>
</dbReference>
<name>A0A8J6C6W5_DIALT</name>
<evidence type="ECO:0008006" key="10">
    <source>
        <dbReference type="Google" id="ProtNLM"/>
    </source>
</evidence>
<comment type="caution">
    <text evidence="8">The sequence shown here is derived from an EMBL/GenBank/DDBJ whole genome shotgun (WGS) entry which is preliminary data.</text>
</comment>
<evidence type="ECO:0000256" key="6">
    <source>
        <dbReference type="SAM" id="MobiDB-lite"/>
    </source>
</evidence>
<keyword evidence="4 7" id="KW-1133">Transmembrane helix</keyword>
<dbReference type="OMA" id="DVWGYPA"/>
<feature type="transmembrane region" description="Helical" evidence="7">
    <location>
        <begin position="30"/>
        <end position="53"/>
    </location>
</feature>
<feature type="region of interest" description="Disordered" evidence="6">
    <location>
        <begin position="1"/>
        <end position="20"/>
    </location>
</feature>
<feature type="transmembrane region" description="Helical" evidence="7">
    <location>
        <begin position="65"/>
        <end position="84"/>
    </location>
</feature>
<feature type="transmembrane region" description="Helical" evidence="7">
    <location>
        <begin position="340"/>
        <end position="362"/>
    </location>
</feature>
<dbReference type="EMBL" id="JAGTXO010000021">
    <property type="protein sequence ID" value="KAG8462279.1"/>
    <property type="molecule type" value="Genomic_DNA"/>
</dbReference>
<feature type="transmembrane region" description="Helical" evidence="7">
    <location>
        <begin position="190"/>
        <end position="212"/>
    </location>
</feature>
<dbReference type="InterPro" id="IPR036259">
    <property type="entry name" value="MFS_trans_sf"/>
</dbReference>
<dbReference type="SUPFAM" id="SSF103473">
    <property type="entry name" value="MFS general substrate transporter"/>
    <property type="match status" value="1"/>
</dbReference>
<feature type="transmembrane region" description="Helical" evidence="7">
    <location>
        <begin position="233"/>
        <end position="256"/>
    </location>
</feature>
<evidence type="ECO:0000256" key="2">
    <source>
        <dbReference type="ARBA" id="ARBA00022448"/>
    </source>
</evidence>
<dbReference type="Pfam" id="PF07690">
    <property type="entry name" value="MFS_1"/>
    <property type="match status" value="1"/>
</dbReference>
<evidence type="ECO:0000256" key="3">
    <source>
        <dbReference type="ARBA" id="ARBA00022692"/>
    </source>
</evidence>
<evidence type="ECO:0000256" key="1">
    <source>
        <dbReference type="ARBA" id="ARBA00004141"/>
    </source>
</evidence>
<evidence type="ECO:0000256" key="7">
    <source>
        <dbReference type="SAM" id="Phobius"/>
    </source>
</evidence>
<evidence type="ECO:0000256" key="4">
    <source>
        <dbReference type="ARBA" id="ARBA00022989"/>
    </source>
</evidence>
<proteinExistence type="predicted"/>
<keyword evidence="2" id="KW-0813">Transport</keyword>
<keyword evidence="5 7" id="KW-0472">Membrane</keyword>
<evidence type="ECO:0000313" key="8">
    <source>
        <dbReference type="EMBL" id="KAG8462279.1"/>
    </source>
</evidence>
<feature type="transmembrane region" description="Helical" evidence="7">
    <location>
        <begin position="406"/>
        <end position="428"/>
    </location>
</feature>
<keyword evidence="9" id="KW-1185">Reference proteome</keyword>
<feature type="transmembrane region" description="Helical" evidence="7">
    <location>
        <begin position="301"/>
        <end position="320"/>
    </location>
</feature>
<organism evidence="8 9">
    <name type="scientific">Diacronema lutheri</name>
    <name type="common">Unicellular marine alga</name>
    <name type="synonym">Monochrysis lutheri</name>
    <dbReference type="NCBI Taxonomy" id="2081491"/>
    <lineage>
        <taxon>Eukaryota</taxon>
        <taxon>Haptista</taxon>
        <taxon>Haptophyta</taxon>
        <taxon>Pavlovophyceae</taxon>
        <taxon>Pavlovales</taxon>
        <taxon>Pavlovaceae</taxon>
        <taxon>Diacronema</taxon>
    </lineage>
</organism>
<keyword evidence="3 7" id="KW-0812">Transmembrane</keyword>
<dbReference type="GO" id="GO:0022857">
    <property type="term" value="F:transmembrane transporter activity"/>
    <property type="evidence" value="ECO:0007669"/>
    <property type="project" value="InterPro"/>
</dbReference>
<dbReference type="Proteomes" id="UP000751190">
    <property type="component" value="Unassembled WGS sequence"/>
</dbReference>
<protein>
    <recommendedName>
        <fullName evidence="10">Major facilitator superfamily (MFS) profile domain-containing protein</fullName>
    </recommendedName>
</protein>
<feature type="transmembrane region" description="Helical" evidence="7">
    <location>
        <begin position="374"/>
        <end position="394"/>
    </location>
</feature>
<dbReference type="GO" id="GO:0016020">
    <property type="term" value="C:membrane"/>
    <property type="evidence" value="ECO:0007669"/>
    <property type="project" value="UniProtKB-SubCell"/>
</dbReference>
<dbReference type="AlphaFoldDB" id="A0A8J6C6W5"/>